<dbReference type="Proteomes" id="UP000039046">
    <property type="component" value="Unassembled WGS sequence"/>
</dbReference>
<gene>
    <name evidence="3" type="ORF">VHEMI05587</name>
</gene>
<proteinExistence type="predicted"/>
<dbReference type="HOGENOM" id="CLU_043298_0_0_1"/>
<feature type="region of interest" description="Disordered" evidence="1">
    <location>
        <begin position="163"/>
        <end position="218"/>
    </location>
</feature>
<feature type="chain" id="PRO_5001979734" evidence="2">
    <location>
        <begin position="23"/>
        <end position="398"/>
    </location>
</feature>
<protein>
    <submittedName>
        <fullName evidence="3">Uncharacterized protein</fullName>
    </submittedName>
</protein>
<name>A0A0A1TJ50_9HYPO</name>
<keyword evidence="2" id="KW-0732">Signal</keyword>
<dbReference type="EMBL" id="CDHN01000003">
    <property type="protein sequence ID" value="CEJ89762.1"/>
    <property type="molecule type" value="Genomic_DNA"/>
</dbReference>
<evidence type="ECO:0000313" key="3">
    <source>
        <dbReference type="EMBL" id="CEJ89762.1"/>
    </source>
</evidence>
<dbReference type="AlphaFoldDB" id="A0A0A1TJ50"/>
<sequence length="398" mass="42742">MHFNGVSVGLVAISTSAMLANAQKGDHEQLVLADCGIGDNHQHPTWSTSRQMNWYKSLTWPSSARQYPPAPNMAVEIPYKDGIYPWVSSGLTANMPNGDDWTVWIAENTPEGLNAGAAMSYKNGGVSLNCWAYHGRPVSAAINKTVNANAICWSAFVCNKDDQAPKRASDQSPGTSSTVPISTTATSTATTTASVPTTSSEPSTTSQSTTETAAPAPSAGVLKVDTSVNPRFIVWPGTWEVFVNSFVWDQKTGQCVGRPFIGADYSINFDCSGVQIDSDTHMTLILIKALKDLGLHSLWFGQTPALPGNGTLTSSAPQLIMPEAFKITATDVANGKVLGSLSYKAQLNHFTTGSCSPCETQRFNAEFFTPILEAMKGTYPEFNDYRVEAICDPWVVCS</sequence>
<feature type="compositionally biased region" description="Low complexity" evidence="1">
    <location>
        <begin position="175"/>
        <end position="218"/>
    </location>
</feature>
<evidence type="ECO:0000256" key="2">
    <source>
        <dbReference type="SAM" id="SignalP"/>
    </source>
</evidence>
<keyword evidence="4" id="KW-1185">Reference proteome</keyword>
<dbReference type="OrthoDB" id="89086at2759"/>
<evidence type="ECO:0000256" key="1">
    <source>
        <dbReference type="SAM" id="MobiDB-lite"/>
    </source>
</evidence>
<reference evidence="3 4" key="1">
    <citation type="journal article" date="2015" name="Genome Announc.">
        <title>Draft Genome Sequence and Gene Annotation of the Entomopathogenic Fungus Verticillium hemipterigenum.</title>
        <authorList>
            <person name="Horn F."/>
            <person name="Habel A."/>
            <person name="Scharf D.H."/>
            <person name="Dworschak J."/>
            <person name="Brakhage A.A."/>
            <person name="Guthke R."/>
            <person name="Hertweck C."/>
            <person name="Linde J."/>
        </authorList>
    </citation>
    <scope>NUCLEOTIDE SEQUENCE [LARGE SCALE GENOMIC DNA]</scope>
</reference>
<accession>A0A0A1TJ50</accession>
<evidence type="ECO:0000313" key="4">
    <source>
        <dbReference type="Proteomes" id="UP000039046"/>
    </source>
</evidence>
<feature type="signal peptide" evidence="2">
    <location>
        <begin position="1"/>
        <end position="22"/>
    </location>
</feature>
<organism evidence="3 4">
    <name type="scientific">[Torrubiella] hemipterigena</name>
    <dbReference type="NCBI Taxonomy" id="1531966"/>
    <lineage>
        <taxon>Eukaryota</taxon>
        <taxon>Fungi</taxon>
        <taxon>Dikarya</taxon>
        <taxon>Ascomycota</taxon>
        <taxon>Pezizomycotina</taxon>
        <taxon>Sordariomycetes</taxon>
        <taxon>Hypocreomycetidae</taxon>
        <taxon>Hypocreales</taxon>
        <taxon>Clavicipitaceae</taxon>
        <taxon>Clavicipitaceae incertae sedis</taxon>
        <taxon>'Torrubiella' clade</taxon>
    </lineage>
</organism>